<dbReference type="AlphaFoldDB" id="A0ABD1ZKU0"/>
<protein>
    <recommendedName>
        <fullName evidence="3">Dirigent protein</fullName>
    </recommendedName>
</protein>
<proteinExistence type="predicted"/>
<sequence>MMKITIPSFSIFAIAAPTAPEIVDLRADEPAVKAGNPANYPGSSVLLATSPAIPSFKDARNTHRSLQVTGTNVDKLGKMGTVFGQLQSADSSVGLT</sequence>
<comment type="caution">
    <text evidence="1">The sequence shown here is derived from an EMBL/GenBank/DDBJ whole genome shotgun (WGS) entry which is preliminary data.</text>
</comment>
<accession>A0ABD1ZKU0</accession>
<evidence type="ECO:0000313" key="1">
    <source>
        <dbReference type="EMBL" id="KAL2652067.1"/>
    </source>
</evidence>
<organism evidence="1 2">
    <name type="scientific">Riccia fluitans</name>
    <dbReference type="NCBI Taxonomy" id="41844"/>
    <lineage>
        <taxon>Eukaryota</taxon>
        <taxon>Viridiplantae</taxon>
        <taxon>Streptophyta</taxon>
        <taxon>Embryophyta</taxon>
        <taxon>Marchantiophyta</taxon>
        <taxon>Marchantiopsida</taxon>
        <taxon>Marchantiidae</taxon>
        <taxon>Marchantiales</taxon>
        <taxon>Ricciaceae</taxon>
        <taxon>Riccia</taxon>
    </lineage>
</organism>
<evidence type="ECO:0008006" key="3">
    <source>
        <dbReference type="Google" id="ProtNLM"/>
    </source>
</evidence>
<name>A0ABD1ZKU0_9MARC</name>
<dbReference type="EMBL" id="JBHFFA010000001">
    <property type="protein sequence ID" value="KAL2652067.1"/>
    <property type="molecule type" value="Genomic_DNA"/>
</dbReference>
<gene>
    <name evidence="1" type="ORF">R1flu_020195</name>
</gene>
<reference evidence="1 2" key="1">
    <citation type="submission" date="2024-09" db="EMBL/GenBank/DDBJ databases">
        <title>Chromosome-scale assembly of Riccia fluitans.</title>
        <authorList>
            <person name="Paukszto L."/>
            <person name="Sawicki J."/>
            <person name="Karawczyk K."/>
            <person name="Piernik-Szablinska J."/>
            <person name="Szczecinska M."/>
            <person name="Mazdziarz M."/>
        </authorList>
    </citation>
    <scope>NUCLEOTIDE SEQUENCE [LARGE SCALE GENOMIC DNA]</scope>
    <source>
        <strain evidence="1">Rf_01</strain>
        <tissue evidence="1">Aerial parts of the thallus</tissue>
    </source>
</reference>
<keyword evidence="2" id="KW-1185">Reference proteome</keyword>
<evidence type="ECO:0000313" key="2">
    <source>
        <dbReference type="Proteomes" id="UP001605036"/>
    </source>
</evidence>
<dbReference type="Proteomes" id="UP001605036">
    <property type="component" value="Unassembled WGS sequence"/>
</dbReference>